<keyword evidence="2" id="KW-1185">Reference proteome</keyword>
<protein>
    <submittedName>
        <fullName evidence="1">Uncharacterized protein</fullName>
    </submittedName>
</protein>
<organism evidence="1 2">
    <name type="scientific">Cytospora mali</name>
    <name type="common">Apple Valsa canker fungus</name>
    <name type="synonym">Valsa mali</name>
    <dbReference type="NCBI Taxonomy" id="578113"/>
    <lineage>
        <taxon>Eukaryota</taxon>
        <taxon>Fungi</taxon>
        <taxon>Dikarya</taxon>
        <taxon>Ascomycota</taxon>
        <taxon>Pezizomycotina</taxon>
        <taxon>Sordariomycetes</taxon>
        <taxon>Sordariomycetidae</taxon>
        <taxon>Diaporthales</taxon>
        <taxon>Cytosporaceae</taxon>
        <taxon>Cytospora</taxon>
    </lineage>
</organism>
<dbReference type="OrthoDB" id="185373at2759"/>
<evidence type="ECO:0000313" key="2">
    <source>
        <dbReference type="Proteomes" id="UP000078559"/>
    </source>
</evidence>
<dbReference type="AlphaFoldDB" id="A0A194VM25"/>
<gene>
    <name evidence="1" type="ORF">VM1G_01204</name>
</gene>
<name>A0A194VM25_CYTMA</name>
<proteinExistence type="predicted"/>
<sequence length="791" mass="90555">MMITCTATHSVGLLLGTPARRLCRNVIAGHSFTSNFSRHTPPPLGHWSWPTVTAILRHANRPRYAHTNAQGPPVWSQDNRSGAGSSPGTFAYYYDALDPLLNALRQGDTLKMYFCLIRFVSHDNDIGSSCFTEVVASIPAITFSEILRCFDPYNVAKEIDTAPGINISYGAAIHTPLGELVNKWGVKLLYVRILNRLHRMQQARRNARIRPLLNDYVILMKCAAATSDIRAVRDIWNSMKKDGYSQWRHSEAFTEFVKASYLSEKLYANNDLARFRLRPLDMHRSSLRLPKGPRSRLVKLRSNITKFQRHRFGENMSEPYFAEPLTRLQRKRKPLKKLQRRARRRGMLPGCEKALCAFMKANGRSGRLKASNHLLKMYCGIVIQRDKASGTIEYARIMHTKPAANEWAIAQFHQKVIRADTVLDIWELCTQEPYNFQPGLQDYYNLIKSLIRKSGSMKKPIEALRQVKPLYDDAVRACEEAWCELLQTTMQQVPNHAAYRQYRRLQARKDYARYCFHYSSCEILHMILPGRVDDDGGVREIPNLVREFRQFMPRRIRYHIATGYVEIAPDNPFRRNLVEEHQMVEKPKPLCERLPFGKSQREQEEWKENRGNVKYRGEIEEDYAPTIADGMQVEDVDADGCEDISEVSTSQQEGEDLASKLGQATSMDKDGVDGDGWPSPPYWDLDDTPSFSTDRWVIDTQVVEKPAYRYRPRYSGPSSKVSMKSIRQDGGEFTGYHDDHTRSHFAAHLVARTTIRVAGVPIDLGLGSVSRNGTAVQKDPPDMGRMAERFL</sequence>
<accession>A0A194VM25</accession>
<dbReference type="Proteomes" id="UP000078559">
    <property type="component" value="Chromosome 1"/>
</dbReference>
<dbReference type="EMBL" id="CM003098">
    <property type="protein sequence ID" value="KUI64890.1"/>
    <property type="molecule type" value="Genomic_DNA"/>
</dbReference>
<reference evidence="1" key="1">
    <citation type="submission" date="2014-12" db="EMBL/GenBank/DDBJ databases">
        <title>Genome Sequence of Valsa Canker Pathogens Uncovers a Specific Adaption of Colonization on Woody Bark.</title>
        <authorList>
            <person name="Yin Z."/>
            <person name="Liu H."/>
            <person name="Gao X."/>
            <person name="Li Z."/>
            <person name="Song N."/>
            <person name="Ke X."/>
            <person name="Dai Q."/>
            <person name="Wu Y."/>
            <person name="Sun Y."/>
            <person name="Xu J.-R."/>
            <person name="Kang Z.K."/>
            <person name="Wang L."/>
            <person name="Huang L."/>
        </authorList>
    </citation>
    <scope>NUCLEOTIDE SEQUENCE [LARGE SCALE GENOMIC DNA]</scope>
    <source>
        <strain evidence="1">03-8</strain>
    </source>
</reference>
<evidence type="ECO:0000313" key="1">
    <source>
        <dbReference type="EMBL" id="KUI64890.1"/>
    </source>
</evidence>